<proteinExistence type="predicted"/>
<dbReference type="Gene3D" id="3.40.50.150">
    <property type="entry name" value="Vaccinia Virus protein VP39"/>
    <property type="match status" value="1"/>
</dbReference>
<dbReference type="RefSeq" id="WP_317386590.1">
    <property type="nucleotide sequence ID" value="NZ_CP136704.1"/>
</dbReference>
<evidence type="ECO:0000313" key="2">
    <source>
        <dbReference type="Proteomes" id="UP001302666"/>
    </source>
</evidence>
<keyword evidence="2" id="KW-1185">Reference proteome</keyword>
<organism evidence="1 2">
    <name type="scientific">Tritonibacter scottomollicae</name>
    <name type="common">Epibacterium scottomollicae</name>
    <dbReference type="NCBI Taxonomy" id="483013"/>
    <lineage>
        <taxon>Bacteria</taxon>
        <taxon>Pseudomonadati</taxon>
        <taxon>Pseudomonadota</taxon>
        <taxon>Alphaproteobacteria</taxon>
        <taxon>Rhodobacterales</taxon>
        <taxon>Paracoccaceae</taxon>
        <taxon>Tritonibacter</taxon>
    </lineage>
</organism>
<dbReference type="Proteomes" id="UP001302666">
    <property type="component" value="Chromosome"/>
</dbReference>
<protein>
    <recommendedName>
        <fullName evidence="3">DNA methylase</fullName>
    </recommendedName>
</protein>
<dbReference type="InterPro" id="IPR029063">
    <property type="entry name" value="SAM-dependent_MTases_sf"/>
</dbReference>
<dbReference type="SUPFAM" id="SSF53335">
    <property type="entry name" value="S-adenosyl-L-methionine-dependent methyltransferases"/>
    <property type="match status" value="1"/>
</dbReference>
<evidence type="ECO:0008006" key="3">
    <source>
        <dbReference type="Google" id="ProtNLM"/>
    </source>
</evidence>
<name>A0ABZ0HJY7_TRISK</name>
<sequence length="152" mass="17115">MTRAILKDVTIGKCRLILGDCRDVLPELEGIADFLFCDVAYSLTSGGNAHQSMGGIFAQTNYQNDGLLMEVPDWEELGGPFFRACKPDADAYIMTNDKNLFRAGLAFEGAGWKFHNLLVWDKVRANSEPLVHEEPRIHDLHVERPRRSEGHQ</sequence>
<evidence type="ECO:0000313" key="1">
    <source>
        <dbReference type="EMBL" id="WOI34752.1"/>
    </source>
</evidence>
<accession>A0ABZ0HJY7</accession>
<dbReference type="EMBL" id="CP136704">
    <property type="protein sequence ID" value="WOI34752.1"/>
    <property type="molecule type" value="Genomic_DNA"/>
</dbReference>
<reference evidence="1 2" key="1">
    <citation type="submission" date="2023-10" db="EMBL/GenBank/DDBJ databases">
        <title>Eight complete genome sequences of bacteria isolated from laboratory stock of Giant Kelp gametophytes.</title>
        <authorList>
            <person name="Tolentino B."/>
            <person name="Nuzhdin S."/>
        </authorList>
    </citation>
    <scope>NUCLEOTIDE SEQUENCE [LARGE SCALE GENOMIC DNA]</scope>
    <source>
        <strain evidence="1 2">LC.270.F.C4</strain>
    </source>
</reference>
<gene>
    <name evidence="1" type="ORF">R1T40_08510</name>
</gene>